<gene>
    <name evidence="2" type="ORF">Tco_0773721</name>
</gene>
<proteinExistence type="predicted"/>
<evidence type="ECO:0000313" key="2">
    <source>
        <dbReference type="EMBL" id="GJS91085.1"/>
    </source>
</evidence>
<sequence length="128" mass="15060">MIAKERAVEQEAKDAALIGQMEDIQARMDADELLAERLQQEEREQFTIEEKSRMLVEMIAERKSFDKILKLYEMEHKKFFDQDYVPMDSEVVKDSRKGKAEGSRKKTVARKRTGEKLMMKVSRDEDRG</sequence>
<evidence type="ECO:0000313" key="3">
    <source>
        <dbReference type="Proteomes" id="UP001151760"/>
    </source>
</evidence>
<feature type="compositionally biased region" description="Basic and acidic residues" evidence="1">
    <location>
        <begin position="93"/>
        <end position="104"/>
    </location>
</feature>
<reference evidence="2" key="2">
    <citation type="submission" date="2022-01" db="EMBL/GenBank/DDBJ databases">
        <authorList>
            <person name="Yamashiro T."/>
            <person name="Shiraishi A."/>
            <person name="Satake H."/>
            <person name="Nakayama K."/>
        </authorList>
    </citation>
    <scope>NUCLEOTIDE SEQUENCE</scope>
</reference>
<keyword evidence="3" id="KW-1185">Reference proteome</keyword>
<organism evidence="2 3">
    <name type="scientific">Tanacetum coccineum</name>
    <dbReference type="NCBI Taxonomy" id="301880"/>
    <lineage>
        <taxon>Eukaryota</taxon>
        <taxon>Viridiplantae</taxon>
        <taxon>Streptophyta</taxon>
        <taxon>Embryophyta</taxon>
        <taxon>Tracheophyta</taxon>
        <taxon>Spermatophyta</taxon>
        <taxon>Magnoliopsida</taxon>
        <taxon>eudicotyledons</taxon>
        <taxon>Gunneridae</taxon>
        <taxon>Pentapetalae</taxon>
        <taxon>asterids</taxon>
        <taxon>campanulids</taxon>
        <taxon>Asterales</taxon>
        <taxon>Asteraceae</taxon>
        <taxon>Asteroideae</taxon>
        <taxon>Anthemideae</taxon>
        <taxon>Anthemidinae</taxon>
        <taxon>Tanacetum</taxon>
    </lineage>
</organism>
<dbReference type="EMBL" id="BQNB010011478">
    <property type="protein sequence ID" value="GJS91085.1"/>
    <property type="molecule type" value="Genomic_DNA"/>
</dbReference>
<comment type="caution">
    <text evidence="2">The sequence shown here is derived from an EMBL/GenBank/DDBJ whole genome shotgun (WGS) entry which is preliminary data.</text>
</comment>
<accession>A0ABQ4ZMF4</accession>
<name>A0ABQ4ZMF4_9ASTR</name>
<protein>
    <submittedName>
        <fullName evidence="2">Uncharacterized protein</fullName>
    </submittedName>
</protein>
<feature type="compositionally biased region" description="Basic and acidic residues" evidence="1">
    <location>
        <begin position="112"/>
        <end position="128"/>
    </location>
</feature>
<feature type="region of interest" description="Disordered" evidence="1">
    <location>
        <begin position="93"/>
        <end position="128"/>
    </location>
</feature>
<evidence type="ECO:0000256" key="1">
    <source>
        <dbReference type="SAM" id="MobiDB-lite"/>
    </source>
</evidence>
<reference evidence="2" key="1">
    <citation type="journal article" date="2022" name="Int. J. Mol. Sci.">
        <title>Draft Genome of Tanacetum Coccineum: Genomic Comparison of Closely Related Tanacetum-Family Plants.</title>
        <authorList>
            <person name="Yamashiro T."/>
            <person name="Shiraishi A."/>
            <person name="Nakayama K."/>
            <person name="Satake H."/>
        </authorList>
    </citation>
    <scope>NUCLEOTIDE SEQUENCE</scope>
</reference>
<dbReference type="Proteomes" id="UP001151760">
    <property type="component" value="Unassembled WGS sequence"/>
</dbReference>